<keyword evidence="7" id="KW-1185">Reference proteome</keyword>
<proteinExistence type="predicted"/>
<reference evidence="7" key="1">
    <citation type="journal article" date="2017" name="Nat. Microbiol.">
        <title>Global analysis of biosynthetic gene clusters reveals vast potential of secondary metabolite production in Penicillium species.</title>
        <authorList>
            <person name="Nielsen J.C."/>
            <person name="Grijseels S."/>
            <person name="Prigent S."/>
            <person name="Ji B."/>
            <person name="Dainat J."/>
            <person name="Nielsen K.F."/>
            <person name="Frisvad J.C."/>
            <person name="Workman M."/>
            <person name="Nielsen J."/>
        </authorList>
    </citation>
    <scope>NUCLEOTIDE SEQUENCE [LARGE SCALE GENOMIC DNA]</scope>
    <source>
        <strain evidence="7">IBT 29486</strain>
    </source>
</reference>
<feature type="compositionally biased region" description="Basic and acidic residues" evidence="5">
    <location>
        <begin position="379"/>
        <end position="392"/>
    </location>
</feature>
<evidence type="ECO:0000256" key="4">
    <source>
        <dbReference type="ARBA" id="ARBA00023242"/>
    </source>
</evidence>
<dbReference type="PANTHER" id="PTHR21277:SF5">
    <property type="entry name" value="TRANSCRIPTIONAL ADAPTER 1"/>
    <property type="match status" value="1"/>
</dbReference>
<gene>
    <name evidence="6" type="ORF">PENVUL_c005G00968</name>
</gene>
<feature type="region of interest" description="Disordered" evidence="5">
    <location>
        <begin position="1"/>
        <end position="25"/>
    </location>
</feature>
<evidence type="ECO:0000313" key="7">
    <source>
        <dbReference type="Proteomes" id="UP000191518"/>
    </source>
</evidence>
<accession>A0A1V6S7W6</accession>
<keyword evidence="3" id="KW-0804">Transcription</keyword>
<feature type="compositionally biased region" description="Basic and acidic residues" evidence="5">
    <location>
        <begin position="158"/>
        <end position="176"/>
    </location>
</feature>
<feature type="region of interest" description="Disordered" evidence="5">
    <location>
        <begin position="152"/>
        <end position="176"/>
    </location>
</feature>
<dbReference type="AlphaFoldDB" id="A0A1V6S7W6"/>
<dbReference type="InterPro" id="IPR024738">
    <property type="entry name" value="Hfi1/Tada1"/>
</dbReference>
<comment type="subcellular location">
    <subcellularLocation>
        <location evidence="1">Nucleus</location>
    </subcellularLocation>
</comment>
<protein>
    <recommendedName>
        <fullName evidence="8">Transcriptional coactivator HFI1/ADA1</fullName>
    </recommendedName>
</protein>
<evidence type="ECO:0000256" key="2">
    <source>
        <dbReference type="ARBA" id="ARBA00023015"/>
    </source>
</evidence>
<dbReference type="GO" id="GO:0005634">
    <property type="term" value="C:nucleus"/>
    <property type="evidence" value="ECO:0007669"/>
    <property type="project" value="UniProtKB-SubCell"/>
</dbReference>
<dbReference type="GO" id="GO:0003713">
    <property type="term" value="F:transcription coactivator activity"/>
    <property type="evidence" value="ECO:0007669"/>
    <property type="project" value="TreeGrafter"/>
</dbReference>
<feature type="compositionally biased region" description="Polar residues" evidence="5">
    <location>
        <begin position="10"/>
        <end position="25"/>
    </location>
</feature>
<evidence type="ECO:0000256" key="5">
    <source>
        <dbReference type="SAM" id="MobiDB-lite"/>
    </source>
</evidence>
<feature type="compositionally biased region" description="Acidic residues" evidence="5">
    <location>
        <begin position="393"/>
        <end position="407"/>
    </location>
</feature>
<keyword evidence="2" id="KW-0805">Transcription regulation</keyword>
<dbReference type="GO" id="GO:0006357">
    <property type="term" value="P:regulation of transcription by RNA polymerase II"/>
    <property type="evidence" value="ECO:0007669"/>
    <property type="project" value="TreeGrafter"/>
</dbReference>
<dbReference type="Proteomes" id="UP000191518">
    <property type="component" value="Unassembled WGS sequence"/>
</dbReference>
<keyword evidence="4" id="KW-0539">Nucleus</keyword>
<dbReference type="GO" id="GO:0000124">
    <property type="term" value="C:SAGA complex"/>
    <property type="evidence" value="ECO:0007669"/>
    <property type="project" value="TreeGrafter"/>
</dbReference>
<dbReference type="STRING" id="29845.A0A1V6S7W6"/>
<comment type="caution">
    <text evidence="6">The sequence shown here is derived from an EMBL/GenBank/DDBJ whole genome shotgun (WGS) entry which is preliminary data.</text>
</comment>
<dbReference type="Pfam" id="PF12767">
    <property type="entry name" value="SAGA-Tad1"/>
    <property type="match status" value="1"/>
</dbReference>
<organism evidence="6 7">
    <name type="scientific">Penicillium vulpinum</name>
    <dbReference type="NCBI Taxonomy" id="29845"/>
    <lineage>
        <taxon>Eukaryota</taxon>
        <taxon>Fungi</taxon>
        <taxon>Dikarya</taxon>
        <taxon>Ascomycota</taxon>
        <taxon>Pezizomycotina</taxon>
        <taxon>Eurotiomycetes</taxon>
        <taxon>Eurotiomycetidae</taxon>
        <taxon>Eurotiales</taxon>
        <taxon>Aspergillaceae</taxon>
        <taxon>Penicillium</taxon>
    </lineage>
</organism>
<evidence type="ECO:0000256" key="3">
    <source>
        <dbReference type="ARBA" id="ARBA00023163"/>
    </source>
</evidence>
<feature type="region of interest" description="Disordered" evidence="5">
    <location>
        <begin position="379"/>
        <end position="415"/>
    </location>
</feature>
<evidence type="ECO:0000313" key="6">
    <source>
        <dbReference type="EMBL" id="OQE09819.1"/>
    </source>
</evidence>
<evidence type="ECO:0008006" key="8">
    <source>
        <dbReference type="Google" id="ProtNLM"/>
    </source>
</evidence>
<sequence length="434" mass="48042">MQIDPAALSRSDSVSNPKSAVPNGSVSAKTSRALISVPRLELEHAYTDLKAAIGDKWAEYKESTALFLLGHYNQNEYASRVDYFLCADPKNEHLHNNFICALIGNLTRDLPDHGVANWVSANDKPSTVSKPVSGDAAEQRLKTEVMKLPPRDRRRIKGIPERDPNEKVPTELEESHLAKQFKLPSQVPASAGGLNKTSKTTLSTSNSSYHLYWELEIRKRYAQPLAAETGEFPDAESIHARMVPICYEESLPSGAGLPCAEFMAIATETFVKEVLSAVFSRTRSNGPSGTINNMMMRQYRHQLEVEELAYTRGEIAKDAATGLLPVEAREANLRKPLGVRDLRLTLELGGGVLGHMPLIVDQIMGGYFEDELETERHDRLENGVGEPHQEIKPDEDEMDLDEDEDGSLLDWEGGTLGDREQLSSLLDECLSMAA</sequence>
<name>A0A1V6S7W6_9EURO</name>
<dbReference type="EMBL" id="MDYP01000005">
    <property type="protein sequence ID" value="OQE09819.1"/>
    <property type="molecule type" value="Genomic_DNA"/>
</dbReference>
<evidence type="ECO:0000256" key="1">
    <source>
        <dbReference type="ARBA" id="ARBA00004123"/>
    </source>
</evidence>
<dbReference type="PANTHER" id="PTHR21277">
    <property type="entry name" value="TRANSCRIPTIONAL ADAPTER 1"/>
    <property type="match status" value="1"/>
</dbReference>